<dbReference type="Gene3D" id="3.90.870.10">
    <property type="entry name" value="DHBP synthase"/>
    <property type="match status" value="1"/>
</dbReference>
<evidence type="ECO:0000256" key="10">
    <source>
        <dbReference type="ARBA" id="ARBA00029774"/>
    </source>
</evidence>
<keyword evidence="6" id="KW-0819">tRNA processing</keyword>
<dbReference type="EC" id="2.7.7.87" evidence="3"/>
<dbReference type="RefSeq" id="WP_051464721.1">
    <property type="nucleotide sequence ID" value="NZ_CP006934.1"/>
</dbReference>
<dbReference type="Pfam" id="PF01300">
    <property type="entry name" value="Sua5_yciO_yrdC"/>
    <property type="match status" value="1"/>
</dbReference>
<evidence type="ECO:0000256" key="3">
    <source>
        <dbReference type="ARBA" id="ARBA00012584"/>
    </source>
</evidence>
<dbReference type="InterPro" id="IPR017945">
    <property type="entry name" value="DHBP_synth_RibB-like_a/b_dom"/>
</dbReference>
<keyword evidence="8" id="KW-0547">Nucleotide-binding</keyword>
<dbReference type="PATRIC" id="fig|1276257.3.peg.825"/>
<evidence type="ECO:0000256" key="9">
    <source>
        <dbReference type="ARBA" id="ARBA00022840"/>
    </source>
</evidence>
<accession>W6AB11</accession>
<dbReference type="KEGG" id="ssab:SSABA_v1c08130"/>
<evidence type="ECO:0000259" key="12">
    <source>
        <dbReference type="PROSITE" id="PS51163"/>
    </source>
</evidence>
<dbReference type="InterPro" id="IPR050156">
    <property type="entry name" value="TC-AMP_synthase_SUA5"/>
</dbReference>
<dbReference type="SUPFAM" id="SSF55821">
    <property type="entry name" value="YrdC/RibB"/>
    <property type="match status" value="1"/>
</dbReference>
<comment type="similarity">
    <text evidence="2">Belongs to the SUA5 family.</text>
</comment>
<evidence type="ECO:0000256" key="7">
    <source>
        <dbReference type="ARBA" id="ARBA00022695"/>
    </source>
</evidence>
<protein>
    <recommendedName>
        <fullName evidence="10">L-threonylcarbamoyladenylate synthase</fullName>
        <ecNumber evidence="3">2.7.7.87</ecNumber>
    </recommendedName>
    <alternativeName>
        <fullName evidence="10">L-threonylcarbamoyladenylate synthase</fullName>
    </alternativeName>
</protein>
<dbReference type="HOGENOM" id="CLU_031397_3_2_14"/>
<dbReference type="GO" id="GO:0005524">
    <property type="term" value="F:ATP binding"/>
    <property type="evidence" value="ECO:0007669"/>
    <property type="project" value="UniProtKB-KW"/>
</dbReference>
<evidence type="ECO:0000256" key="4">
    <source>
        <dbReference type="ARBA" id="ARBA00022490"/>
    </source>
</evidence>
<dbReference type="PANTHER" id="PTHR17490">
    <property type="entry name" value="SUA5"/>
    <property type="match status" value="1"/>
</dbReference>
<gene>
    <name evidence="13" type="primary">sua5</name>
    <name evidence="13" type="ORF">SSABA_v1c08130</name>
</gene>
<dbReference type="GO" id="GO:0005737">
    <property type="term" value="C:cytoplasm"/>
    <property type="evidence" value="ECO:0007669"/>
    <property type="project" value="UniProtKB-SubCell"/>
</dbReference>
<feature type="domain" description="YrdC-like" evidence="12">
    <location>
        <begin position="5"/>
        <end position="171"/>
    </location>
</feature>
<proteinExistence type="inferred from homology"/>
<dbReference type="GO" id="GO:0006450">
    <property type="term" value="P:regulation of translational fidelity"/>
    <property type="evidence" value="ECO:0007669"/>
    <property type="project" value="TreeGrafter"/>
</dbReference>
<evidence type="ECO:0000256" key="5">
    <source>
        <dbReference type="ARBA" id="ARBA00022679"/>
    </source>
</evidence>
<dbReference type="eggNOG" id="COG0009">
    <property type="taxonomic scope" value="Bacteria"/>
</dbReference>
<dbReference type="InterPro" id="IPR006070">
    <property type="entry name" value="Sua5-like_dom"/>
</dbReference>
<dbReference type="EMBL" id="CP006934">
    <property type="protein sequence ID" value="AHI54212.1"/>
    <property type="molecule type" value="Genomic_DNA"/>
</dbReference>
<organism evidence="13 14">
    <name type="scientific">Spiroplasma sabaudiense Ar-1343</name>
    <dbReference type="NCBI Taxonomy" id="1276257"/>
    <lineage>
        <taxon>Bacteria</taxon>
        <taxon>Bacillati</taxon>
        <taxon>Mycoplasmatota</taxon>
        <taxon>Mollicutes</taxon>
        <taxon>Entomoplasmatales</taxon>
        <taxon>Spiroplasmataceae</taxon>
        <taxon>Spiroplasma</taxon>
    </lineage>
</organism>
<evidence type="ECO:0000313" key="13">
    <source>
        <dbReference type="EMBL" id="AHI54212.1"/>
    </source>
</evidence>
<dbReference type="STRING" id="1276257.SSABA_v1c08130"/>
<evidence type="ECO:0000313" key="14">
    <source>
        <dbReference type="Proteomes" id="UP000019265"/>
    </source>
</evidence>
<dbReference type="AlphaFoldDB" id="W6AB11"/>
<evidence type="ECO:0000256" key="2">
    <source>
        <dbReference type="ARBA" id="ARBA00007663"/>
    </source>
</evidence>
<sequence>MLLNKIQISEIINQIKNDKIVVIPTDTIYGISALFSISNQTKINNLKGSNAKKPLIVLFCDYLQIRNFVKLTPELKKLFESKEPTTVICQRIDQENSTIALRMVKKPDLRAIINETGPIFSTSANFSQTNYLDDKNLFANIILDATAVFYTEKLNNQPSRIINFSDLTKKR</sequence>
<dbReference type="GO" id="GO:0000049">
    <property type="term" value="F:tRNA binding"/>
    <property type="evidence" value="ECO:0007669"/>
    <property type="project" value="TreeGrafter"/>
</dbReference>
<dbReference type="Proteomes" id="UP000019265">
    <property type="component" value="Chromosome"/>
</dbReference>
<evidence type="ECO:0000256" key="8">
    <source>
        <dbReference type="ARBA" id="ARBA00022741"/>
    </source>
</evidence>
<keyword evidence="14" id="KW-1185">Reference proteome</keyword>
<dbReference type="OrthoDB" id="398568at2"/>
<keyword evidence="4" id="KW-0963">Cytoplasm</keyword>
<reference evidence="13 14" key="1">
    <citation type="journal article" date="2014" name="Genome Biol. Evol.">
        <title>Molecular evolution of the substrate utilization strategies and putative virulence factors in mosquito-associated Spiroplasma species.</title>
        <authorList>
            <person name="Chang T.H."/>
            <person name="Lo W.S."/>
            <person name="Ku C."/>
            <person name="Chen L.L."/>
            <person name="Kuo C.H."/>
        </authorList>
    </citation>
    <scope>NUCLEOTIDE SEQUENCE [LARGE SCALE GENOMIC DNA]</scope>
    <source>
        <strain evidence="13">Ar-1343</strain>
    </source>
</reference>
<keyword evidence="7" id="KW-0548">Nucleotidyltransferase</keyword>
<dbReference type="PROSITE" id="PS51163">
    <property type="entry name" value="YRDC"/>
    <property type="match status" value="1"/>
</dbReference>
<name>W6AB11_9MOLU</name>
<comment type="catalytic activity">
    <reaction evidence="11">
        <text>L-threonine + hydrogencarbonate + ATP = L-threonylcarbamoyladenylate + diphosphate + H2O</text>
        <dbReference type="Rhea" id="RHEA:36407"/>
        <dbReference type="ChEBI" id="CHEBI:15377"/>
        <dbReference type="ChEBI" id="CHEBI:17544"/>
        <dbReference type="ChEBI" id="CHEBI:30616"/>
        <dbReference type="ChEBI" id="CHEBI:33019"/>
        <dbReference type="ChEBI" id="CHEBI:57926"/>
        <dbReference type="ChEBI" id="CHEBI:73682"/>
        <dbReference type="EC" id="2.7.7.87"/>
    </reaction>
</comment>
<comment type="subcellular location">
    <subcellularLocation>
        <location evidence="1">Cytoplasm</location>
    </subcellularLocation>
</comment>
<dbReference type="GO" id="GO:0003725">
    <property type="term" value="F:double-stranded RNA binding"/>
    <property type="evidence" value="ECO:0007669"/>
    <property type="project" value="InterPro"/>
</dbReference>
<keyword evidence="5" id="KW-0808">Transferase</keyword>
<dbReference type="GO" id="GO:0008033">
    <property type="term" value="P:tRNA processing"/>
    <property type="evidence" value="ECO:0007669"/>
    <property type="project" value="UniProtKB-KW"/>
</dbReference>
<evidence type="ECO:0000256" key="11">
    <source>
        <dbReference type="ARBA" id="ARBA00048366"/>
    </source>
</evidence>
<dbReference type="PANTHER" id="PTHR17490:SF16">
    <property type="entry name" value="THREONYLCARBAMOYL-AMP SYNTHASE"/>
    <property type="match status" value="1"/>
</dbReference>
<evidence type="ECO:0000256" key="1">
    <source>
        <dbReference type="ARBA" id="ARBA00004496"/>
    </source>
</evidence>
<keyword evidence="9" id="KW-0067">ATP-binding</keyword>
<dbReference type="GO" id="GO:0061710">
    <property type="term" value="F:L-threonylcarbamoyladenylate synthase"/>
    <property type="evidence" value="ECO:0007669"/>
    <property type="project" value="UniProtKB-EC"/>
</dbReference>
<evidence type="ECO:0000256" key="6">
    <source>
        <dbReference type="ARBA" id="ARBA00022694"/>
    </source>
</evidence>